<reference evidence="2 3" key="1">
    <citation type="journal article" date="2008" name="PLoS ONE">
        <title>Environmental adaptation: genomic analysis of the piezotolerant and psychrotolerant deep-sea iron reducing bacterium Shewanella piezotolerans WP3.</title>
        <authorList>
            <person name="Wang F."/>
            <person name="Wang J."/>
            <person name="Jian H."/>
            <person name="Zhang B."/>
            <person name="Li S."/>
            <person name="Wang F."/>
            <person name="Zeng X."/>
            <person name="Gao L."/>
            <person name="Bartlett D.H."/>
            <person name="Yu J."/>
            <person name="Hu S."/>
            <person name="Xiao X."/>
        </authorList>
    </citation>
    <scope>NUCLEOTIDE SEQUENCE [LARGE SCALE GENOMIC DNA]</scope>
    <source>
        <strain evidence="3">WP3 / JCM 13877</strain>
    </source>
</reference>
<evidence type="ECO:0000313" key="3">
    <source>
        <dbReference type="Proteomes" id="UP000000753"/>
    </source>
</evidence>
<dbReference type="AlphaFoldDB" id="B8CKK4"/>
<proteinExistence type="predicted"/>
<evidence type="ECO:0000313" key="2">
    <source>
        <dbReference type="EMBL" id="ACJ28043.1"/>
    </source>
</evidence>
<dbReference type="OrthoDB" id="5906690at2"/>
<dbReference type="Proteomes" id="UP000000753">
    <property type="component" value="Chromosome"/>
</dbReference>
<keyword evidence="3" id="KW-1185">Reference proteome</keyword>
<dbReference type="PROSITE" id="PS51257">
    <property type="entry name" value="PROKAR_LIPOPROTEIN"/>
    <property type="match status" value="1"/>
</dbReference>
<sequence length="117" mass="12163">MKLKHLLITATLSLSCVATSSFADYCDDTLGNVVGGALEGGLVGTGLGAIADGREGAKRGAQIGAAVGAIDGLIEGEIKRDRCKRDMQDLEDGLIMDELDDMAVEDAIADDIIFNGY</sequence>
<dbReference type="RefSeq" id="WP_020911421.1">
    <property type="nucleotide sequence ID" value="NC_011566.1"/>
</dbReference>
<gene>
    <name evidence="2" type="ordered locus">swp_1249</name>
</gene>
<keyword evidence="1" id="KW-0732">Signal</keyword>
<name>B8CKK4_SHEPW</name>
<organism evidence="2 3">
    <name type="scientific">Shewanella piezotolerans (strain WP3 / JCM 13877)</name>
    <dbReference type="NCBI Taxonomy" id="225849"/>
    <lineage>
        <taxon>Bacteria</taxon>
        <taxon>Pseudomonadati</taxon>
        <taxon>Pseudomonadota</taxon>
        <taxon>Gammaproteobacteria</taxon>
        <taxon>Alteromonadales</taxon>
        <taxon>Shewanellaceae</taxon>
        <taxon>Shewanella</taxon>
    </lineage>
</organism>
<dbReference type="HOGENOM" id="CLU_2107350_0_0_6"/>
<dbReference type="KEGG" id="swp:swp_1249"/>
<dbReference type="eggNOG" id="ENOG5032BCE">
    <property type="taxonomic scope" value="Bacteria"/>
</dbReference>
<dbReference type="EMBL" id="CP000472">
    <property type="protein sequence ID" value="ACJ28043.1"/>
    <property type="molecule type" value="Genomic_DNA"/>
</dbReference>
<evidence type="ECO:0008006" key="4">
    <source>
        <dbReference type="Google" id="ProtNLM"/>
    </source>
</evidence>
<accession>B8CKK4</accession>
<feature type="chain" id="PRO_5002870214" description="Glycine zipper domain-containing protein" evidence="1">
    <location>
        <begin position="24"/>
        <end position="117"/>
    </location>
</feature>
<protein>
    <recommendedName>
        <fullName evidence="4">Glycine zipper domain-containing protein</fullName>
    </recommendedName>
</protein>
<evidence type="ECO:0000256" key="1">
    <source>
        <dbReference type="SAM" id="SignalP"/>
    </source>
</evidence>
<feature type="signal peptide" evidence="1">
    <location>
        <begin position="1"/>
        <end position="23"/>
    </location>
</feature>